<evidence type="ECO:0000256" key="2">
    <source>
        <dbReference type="SAM" id="SignalP"/>
    </source>
</evidence>
<keyword evidence="4" id="KW-1185">Reference proteome</keyword>
<dbReference type="RefSeq" id="WP_245678121.1">
    <property type="nucleotide sequence ID" value="NZ_CP012159.1"/>
</dbReference>
<evidence type="ECO:0008006" key="5">
    <source>
        <dbReference type="Google" id="ProtNLM"/>
    </source>
</evidence>
<dbReference type="PANTHER" id="PTHR37398:SF3">
    <property type="entry name" value="GLYCOSIDE HYDROLASE FAMILY 5 DOMAIN-CONTAINING PROTEIN"/>
    <property type="match status" value="1"/>
</dbReference>
<name>A0A0K1ESZ2_CHOCO</name>
<dbReference type="InterPro" id="IPR017853">
    <property type="entry name" value="GH"/>
</dbReference>
<evidence type="ECO:0000256" key="1">
    <source>
        <dbReference type="SAM" id="MobiDB-lite"/>
    </source>
</evidence>
<dbReference type="Proteomes" id="UP000067626">
    <property type="component" value="Chromosome"/>
</dbReference>
<proteinExistence type="predicted"/>
<dbReference type="EMBL" id="CP012159">
    <property type="protein sequence ID" value="AKT43733.1"/>
    <property type="molecule type" value="Genomic_DNA"/>
</dbReference>
<dbReference type="AlphaFoldDB" id="A0A0K1ESZ2"/>
<dbReference type="SUPFAM" id="SSF51445">
    <property type="entry name" value="(Trans)glycosidases"/>
    <property type="match status" value="1"/>
</dbReference>
<accession>A0A0K1ESZ2</accession>
<reference evidence="3 4" key="1">
    <citation type="submission" date="2015-07" db="EMBL/GenBank/DDBJ databases">
        <title>Genome analysis of myxobacterium Chondromyces crocatus Cm c5 reveals a high potential for natural compound synthesis and the genetic basis for the loss of fruiting body formation.</title>
        <authorList>
            <person name="Zaburannyi N."/>
            <person name="Bunk B."/>
            <person name="Maier J."/>
            <person name="Overmann J."/>
            <person name="Mueller R."/>
        </authorList>
    </citation>
    <scope>NUCLEOTIDE SEQUENCE [LARGE SCALE GENOMIC DNA]</scope>
    <source>
        <strain evidence="3 4">Cm c5</strain>
    </source>
</reference>
<evidence type="ECO:0000313" key="3">
    <source>
        <dbReference type="EMBL" id="AKT43733.1"/>
    </source>
</evidence>
<protein>
    <recommendedName>
        <fullName evidence="5">Glycoside hydrolase family 5 domain-containing protein</fullName>
    </recommendedName>
</protein>
<keyword evidence="2" id="KW-0732">Signal</keyword>
<dbReference type="Gene3D" id="3.20.20.80">
    <property type="entry name" value="Glycosidases"/>
    <property type="match status" value="1"/>
</dbReference>
<dbReference type="KEGG" id="ccro:CMC5_079680"/>
<evidence type="ECO:0000313" key="4">
    <source>
        <dbReference type="Proteomes" id="UP000067626"/>
    </source>
</evidence>
<organism evidence="3 4">
    <name type="scientific">Chondromyces crocatus</name>
    <dbReference type="NCBI Taxonomy" id="52"/>
    <lineage>
        <taxon>Bacteria</taxon>
        <taxon>Pseudomonadati</taxon>
        <taxon>Myxococcota</taxon>
        <taxon>Polyangia</taxon>
        <taxon>Polyangiales</taxon>
        <taxon>Polyangiaceae</taxon>
        <taxon>Chondromyces</taxon>
    </lineage>
</organism>
<dbReference type="PANTHER" id="PTHR37398">
    <property type="entry name" value="ENDO-BETA-1,4-MANNANASE"/>
    <property type="match status" value="1"/>
</dbReference>
<feature type="region of interest" description="Disordered" evidence="1">
    <location>
        <begin position="41"/>
        <end position="60"/>
    </location>
</feature>
<gene>
    <name evidence="3" type="ORF">CMC5_079680</name>
</gene>
<sequence>MKGVFVSKSSGVLLSVALCAALCVGACSSAGDAGGDADWLGEGGTGNSGPGAGSGLTGGMGAASGGGGDGGGEVCGVDVCPAPQGGVTFDCKHRFLYGINYAWRHFGADFGGIAAWQQPGVAADPGAHAARLADIRAHGGSVVRWWVFPDFRGDGVTFDGSDQPTGLGATAVADLHKALELAAQEDVYLMPCLFSFDAFRPSETVAGIWVPGITPMVTDAGRRAMLLENVVRPLARAAAASPHRGRLIAWDVINEPEWAMTGTSPYDDEDYDPMPELSSVSHAQMEAFVAGVIGVLREESDALITVGGAAMKWAKAWSAVDVDFYQFHMYDWIDTYWPYTLSPADFGVDDKPVVMGEFPLRGLSGASYGALVESWYGNGYAGAMGWHYDEASPQELTAMKAFADGQVCETRY</sequence>
<dbReference type="STRING" id="52.CMC5_079680"/>
<feature type="signal peptide" evidence="2">
    <location>
        <begin position="1"/>
        <end position="29"/>
    </location>
</feature>
<feature type="chain" id="PRO_5005459957" description="Glycoside hydrolase family 5 domain-containing protein" evidence="2">
    <location>
        <begin position="30"/>
        <end position="412"/>
    </location>
</feature>